<dbReference type="InterPro" id="IPR014755">
    <property type="entry name" value="Cu-Rt/internalin_Ig-like"/>
</dbReference>
<dbReference type="InterPro" id="IPR013783">
    <property type="entry name" value="Ig-like_fold"/>
</dbReference>
<dbReference type="Gene3D" id="2.60.40.1220">
    <property type="match status" value="1"/>
</dbReference>
<proteinExistence type="predicted"/>
<keyword evidence="2" id="KW-1133">Transmembrane helix</keyword>
<gene>
    <name evidence="4" type="ORF">CLMAG_20980</name>
</gene>
<dbReference type="InterPro" id="IPR032812">
    <property type="entry name" value="SbsA_Ig"/>
</dbReference>
<evidence type="ECO:0000313" key="4">
    <source>
        <dbReference type="EMBL" id="KZL92289.1"/>
    </source>
</evidence>
<organism evidence="4 5">
    <name type="scientific">Clostridium magnum DSM 2767</name>
    <dbReference type="NCBI Taxonomy" id="1121326"/>
    <lineage>
        <taxon>Bacteria</taxon>
        <taxon>Bacillati</taxon>
        <taxon>Bacillota</taxon>
        <taxon>Clostridia</taxon>
        <taxon>Eubacteriales</taxon>
        <taxon>Clostridiaceae</taxon>
        <taxon>Clostridium</taxon>
    </lineage>
</organism>
<dbReference type="AlphaFoldDB" id="A0A162T6B3"/>
<dbReference type="RefSeq" id="WP_066621660.1">
    <property type="nucleotide sequence ID" value="NZ_FQXL01000004.1"/>
</dbReference>
<sequence>MKKTVRITNPKSLLLIISMVTMVTLMTLLMSVVAHADNVKGIIKAVNFLGYEYVNETTLKVFFDKGLYYPNQGQFKIETEGGSPVTISNMSTTSGTGWTNPMSQTGTIVTLTTSSNLSYNTRYKVTVSSTVQMANSFYLSLGNYLLHSDVQFFFKTPNSDGTYSGAPQLTLIPTADYVGTSDNVEAISDIPIDVNYENFHLSDMKLQKSSDNDDQDPYTDVAMDTTLDTNSTDGAEYYTGQINDAHTCLFLPLTIGKNTTPTYNLLSYNYYYKLVLPQIRGVNNVLADTPSQTTFLTGQEDTPAGLGNLIQTVTGYTTNSVSLSWSDVATDESGPAPHHYHVYYSTNPYFNFVKSTDTVSHNGTTNTCTVTGLTSATTYYFRIVPANYYDEEGGFSPYVSQTTN</sequence>
<dbReference type="Pfam" id="PF00041">
    <property type="entry name" value="fn3"/>
    <property type="match status" value="1"/>
</dbReference>
<dbReference type="SUPFAM" id="SSF49265">
    <property type="entry name" value="Fibronectin type III"/>
    <property type="match status" value="1"/>
</dbReference>
<dbReference type="InterPro" id="IPR003961">
    <property type="entry name" value="FN3_dom"/>
</dbReference>
<dbReference type="CDD" id="cd00063">
    <property type="entry name" value="FN3"/>
    <property type="match status" value="1"/>
</dbReference>
<dbReference type="PROSITE" id="PS50853">
    <property type="entry name" value="FN3"/>
    <property type="match status" value="1"/>
</dbReference>
<dbReference type="SMART" id="SM00060">
    <property type="entry name" value="FN3"/>
    <property type="match status" value="1"/>
</dbReference>
<evidence type="ECO:0000259" key="3">
    <source>
        <dbReference type="PROSITE" id="PS50853"/>
    </source>
</evidence>
<feature type="domain" description="Fibronectin type-III" evidence="3">
    <location>
        <begin position="305"/>
        <end position="404"/>
    </location>
</feature>
<evidence type="ECO:0000256" key="2">
    <source>
        <dbReference type="SAM" id="Phobius"/>
    </source>
</evidence>
<dbReference type="Pfam" id="PF13205">
    <property type="entry name" value="Big_5"/>
    <property type="match status" value="1"/>
</dbReference>
<feature type="transmembrane region" description="Helical" evidence="2">
    <location>
        <begin position="12"/>
        <end position="34"/>
    </location>
</feature>
<comment type="caution">
    <text evidence="4">The sequence shown here is derived from an EMBL/GenBank/DDBJ whole genome shotgun (WGS) entry which is preliminary data.</text>
</comment>
<dbReference type="PATRIC" id="fig|1121326.3.peg.2089"/>
<dbReference type="Gene3D" id="2.60.40.10">
    <property type="entry name" value="Immunoglobulins"/>
    <property type="match status" value="1"/>
</dbReference>
<name>A0A162T6B3_9CLOT</name>
<protein>
    <submittedName>
        <fullName evidence="4">Fibronectin type III domain protein</fullName>
    </submittedName>
</protein>
<dbReference type="InterPro" id="IPR036116">
    <property type="entry name" value="FN3_sf"/>
</dbReference>
<evidence type="ECO:0000256" key="1">
    <source>
        <dbReference type="ARBA" id="ARBA00022729"/>
    </source>
</evidence>
<reference evidence="4 5" key="1">
    <citation type="submission" date="2016-04" db="EMBL/GenBank/DDBJ databases">
        <title>Genome sequence of Clostridium magnum DSM 2767.</title>
        <authorList>
            <person name="Poehlein A."/>
            <person name="Uhlig R."/>
            <person name="Fischer R."/>
            <person name="Bahl H."/>
            <person name="Daniel R."/>
        </authorList>
    </citation>
    <scope>NUCLEOTIDE SEQUENCE [LARGE SCALE GENOMIC DNA]</scope>
    <source>
        <strain evidence="4 5">DSM 2767</strain>
    </source>
</reference>
<accession>A0A162T6B3</accession>
<dbReference type="EMBL" id="LWAE01000002">
    <property type="protein sequence ID" value="KZL92289.1"/>
    <property type="molecule type" value="Genomic_DNA"/>
</dbReference>
<evidence type="ECO:0000313" key="5">
    <source>
        <dbReference type="Proteomes" id="UP000076603"/>
    </source>
</evidence>
<keyword evidence="2" id="KW-0472">Membrane</keyword>
<dbReference type="Proteomes" id="UP000076603">
    <property type="component" value="Unassembled WGS sequence"/>
</dbReference>
<keyword evidence="1" id="KW-0732">Signal</keyword>
<keyword evidence="2" id="KW-0812">Transmembrane</keyword>
<keyword evidence="5" id="KW-1185">Reference proteome</keyword>